<dbReference type="OrthoDB" id="2001955at2"/>
<feature type="transmembrane region" description="Helical" evidence="1">
    <location>
        <begin position="139"/>
        <end position="159"/>
    </location>
</feature>
<feature type="transmembrane region" description="Helical" evidence="1">
    <location>
        <begin position="45"/>
        <end position="64"/>
    </location>
</feature>
<keyword evidence="1" id="KW-1133">Transmembrane helix</keyword>
<comment type="caution">
    <text evidence="2">The sequence shown here is derived from an EMBL/GenBank/DDBJ whole genome shotgun (WGS) entry which is preliminary data.</text>
</comment>
<feature type="transmembrane region" description="Helical" evidence="1">
    <location>
        <begin position="171"/>
        <end position="192"/>
    </location>
</feature>
<dbReference type="EMBL" id="VWXL01000052">
    <property type="protein sequence ID" value="MVB10872.1"/>
    <property type="molecule type" value="Genomic_DNA"/>
</dbReference>
<organism evidence="2 3">
    <name type="scientific">Caproicibacter fermentans</name>
    <dbReference type="NCBI Taxonomy" id="2576756"/>
    <lineage>
        <taxon>Bacteria</taxon>
        <taxon>Bacillati</taxon>
        <taxon>Bacillota</taxon>
        <taxon>Clostridia</taxon>
        <taxon>Eubacteriales</taxon>
        <taxon>Acutalibacteraceae</taxon>
        <taxon>Caproicibacter</taxon>
    </lineage>
</organism>
<gene>
    <name evidence="2" type="ORF">CAFE_15700</name>
</gene>
<feature type="transmembrane region" description="Helical" evidence="1">
    <location>
        <begin position="76"/>
        <end position="97"/>
    </location>
</feature>
<keyword evidence="3" id="KW-1185">Reference proteome</keyword>
<accession>A0A6N8HYN3</accession>
<keyword evidence="1" id="KW-0812">Transmembrane</keyword>
<protein>
    <submittedName>
        <fullName evidence="2">Uncharacterized protein</fullName>
    </submittedName>
</protein>
<evidence type="ECO:0000313" key="3">
    <source>
        <dbReference type="Proteomes" id="UP000469440"/>
    </source>
</evidence>
<proteinExistence type="predicted"/>
<reference evidence="2 3" key="1">
    <citation type="submission" date="2019-09" db="EMBL/GenBank/DDBJ databases">
        <title>Genome sequence of Clostridium sp. EA1.</title>
        <authorList>
            <person name="Poehlein A."/>
            <person name="Bengelsdorf F.R."/>
            <person name="Daniel R."/>
        </authorList>
    </citation>
    <scope>NUCLEOTIDE SEQUENCE [LARGE SCALE GENOMIC DNA]</scope>
    <source>
        <strain evidence="2 3">EA1</strain>
    </source>
</reference>
<dbReference type="Proteomes" id="UP000469440">
    <property type="component" value="Unassembled WGS sequence"/>
</dbReference>
<sequence>MLQHFSLETRRFFLCNLLLVVCCSFYLLWWLLAFRPVNPIKGMKTGWLLIPAFAAGITAVVFAARGLGMAADKPGLIPSGWVLRGGIAAYVLLLIVTRFSLHRPVTTELFLIVGWAMLALNETSVLFGCGAFGRGTAMAFSALIAVGASASLVCYVLYYQLPAKAGFIDGIVPLATTALIMGGMDLALLPALG</sequence>
<evidence type="ECO:0000256" key="1">
    <source>
        <dbReference type="SAM" id="Phobius"/>
    </source>
</evidence>
<name>A0A6N8HYN3_9FIRM</name>
<feature type="transmembrane region" description="Helical" evidence="1">
    <location>
        <begin position="12"/>
        <end position="33"/>
    </location>
</feature>
<keyword evidence="1" id="KW-0472">Membrane</keyword>
<dbReference type="AlphaFoldDB" id="A0A6N8HYN3"/>
<feature type="transmembrane region" description="Helical" evidence="1">
    <location>
        <begin position="109"/>
        <end position="132"/>
    </location>
</feature>
<dbReference type="RefSeq" id="WP_156990294.1">
    <property type="nucleotide sequence ID" value="NZ_VWXL01000052.1"/>
</dbReference>
<evidence type="ECO:0000313" key="2">
    <source>
        <dbReference type="EMBL" id="MVB10872.1"/>
    </source>
</evidence>